<dbReference type="InterPro" id="IPR028082">
    <property type="entry name" value="Peripla_BP_I"/>
</dbReference>
<evidence type="ECO:0000313" key="25">
    <source>
        <dbReference type="Proteomes" id="UP000015104"/>
    </source>
</evidence>
<dbReference type="SMART" id="SM00918">
    <property type="entry name" value="Lig_chan-Glu_bd"/>
    <property type="match status" value="1"/>
</dbReference>
<keyword evidence="7" id="KW-0770">Synapse</keyword>
<comment type="subcellular location">
    <subcellularLocation>
        <location evidence="15">Postsynaptic cell membrane</location>
        <topology evidence="15">Multi-pass membrane protein</topology>
    </subcellularLocation>
</comment>
<reference evidence="25" key="1">
    <citation type="submission" date="2011-08" db="EMBL/GenBank/DDBJ databases">
        <authorList>
            <person name="Rombauts S."/>
        </authorList>
    </citation>
    <scope>NUCLEOTIDE SEQUENCE</scope>
    <source>
        <strain evidence="25">London</strain>
    </source>
</reference>
<evidence type="ECO:0000259" key="22">
    <source>
        <dbReference type="SMART" id="SM00079"/>
    </source>
</evidence>
<feature type="binding site" evidence="17">
    <location>
        <position position="734"/>
    </location>
    <ligand>
        <name>L-glutamate</name>
        <dbReference type="ChEBI" id="CHEBI:29985"/>
    </ligand>
</feature>
<keyword evidence="6 20" id="KW-1133">Transmembrane helix</keyword>
<dbReference type="AlphaFoldDB" id="T1K7C7"/>
<feature type="transmembrane region" description="Helical" evidence="20">
    <location>
        <begin position="559"/>
        <end position="580"/>
    </location>
</feature>
<proteinExistence type="inferred from homology"/>
<feature type="domain" description="Ionotropic glutamate receptor C-terminal" evidence="22">
    <location>
        <begin position="427"/>
        <end position="797"/>
    </location>
</feature>
<comment type="similarity">
    <text evidence="1">Belongs to the glutamate-gated ion channel (TC 1.A.10.1) family.</text>
</comment>
<keyword evidence="14" id="KW-0407">Ion channel</keyword>
<dbReference type="FunFam" id="1.10.287.70:FF:000064">
    <property type="entry name" value="Glutamate receptor ionotropic, kainate"/>
    <property type="match status" value="1"/>
</dbReference>
<reference evidence="24" key="2">
    <citation type="submission" date="2015-06" db="UniProtKB">
        <authorList>
            <consortium name="EnsemblMetazoa"/>
        </authorList>
    </citation>
    <scope>IDENTIFICATION</scope>
</reference>
<evidence type="ECO:0000256" key="19">
    <source>
        <dbReference type="PIRSR" id="PIRSR601508-3"/>
    </source>
</evidence>
<keyword evidence="19" id="KW-1015">Disulfide bond</keyword>
<keyword evidence="9 20" id="KW-0472">Membrane</keyword>
<evidence type="ECO:0000256" key="21">
    <source>
        <dbReference type="SAM" id="SignalP"/>
    </source>
</evidence>
<evidence type="ECO:0000256" key="5">
    <source>
        <dbReference type="ARBA" id="ARBA00022729"/>
    </source>
</evidence>
<evidence type="ECO:0000256" key="13">
    <source>
        <dbReference type="ARBA" id="ARBA00023286"/>
    </source>
</evidence>
<sequence>MESTWLIQILTFLLLTVNLNFINALPEILRIGGLFEVGDDPMEMAFKSAVDRINSDGKLIPRSRLLAQVEKVEKSDSFSASKKACGLFEQGIAAIFGPQSVETSTHIQSTCDQLHIPHMETRLDFRSVAANHSINLHPHPKVFGEAIRDLIRMKNWKNFAILYQENEALVRLEEILKDEVLREKKMVVRQFETDEYRTIFKEVNKLNIKNLIVDVPRENIHEVLRHAQQVDMLSEYHDYIFTSLDLQTVDLEDFQYAGTNISSFCLIDRSSTDFKEIIREWQSSVPVTRTNWLEEDPFISRASLLQNFTTEVALMYDSVKLLAKALHDLDRSKTINMNALSCENEEPWQYGITLTNYMRMITVRGLTGDIKFDRNGLRTDVRLKLIELTNEGLKEVGEWTSEKRVQFIGNYSKTMEEILKATLKNKTLVVTTFPGRPYTMFVEDYEKKGLTGNDRFEGYCIDLMNEIAKRLQFKYVIRLVEDRAYGRRNEKGEWNGMIRELIDGKADIAVADLTITYERESAVDFTMPFMNLGIGILFRKPKKEPPRLFSFMSPLAIEVWIYLLTAFLGVTLFLFVIARFSPYEWINPHPCIKTPEDLENNFTMKNTLWFTIGCLMQQGCDVMPRALSTRVLAASWWFFILILVSSYTANLAAFLTVERMVNPIESVEDLAKQTKIHYGCLMSGSTQAFFKNSNFSTYARMWSFMESTRPSVFVESNDKGVERVKKGDYAYLMESTSIEYIVERECDLYQVGGLLDSKGYGIATPPDSPYRGIISDTILALQEKGILQAIKEKWWSQKKCGPKDGTQKAAGAASELGLANVGGVFVVLAIGSVCAVIICIFEFIWKMKQIPRGERDHIFVELMRELKHVICCYGSTRPVRRTGMDDMGSQIIMQTPGNGIPGMPIPGYGFPHPIHAHGDFIPAFGMGKEDYS</sequence>
<evidence type="ECO:0000256" key="16">
    <source>
        <dbReference type="ARBA" id="ARBA00072754"/>
    </source>
</evidence>
<evidence type="ECO:0000259" key="23">
    <source>
        <dbReference type="SMART" id="SM00918"/>
    </source>
</evidence>
<dbReference type="PANTHER" id="PTHR18966">
    <property type="entry name" value="IONOTROPIC GLUTAMATE RECEPTOR"/>
    <property type="match status" value="1"/>
</dbReference>
<dbReference type="eggNOG" id="KOG1052">
    <property type="taxonomic scope" value="Eukaryota"/>
</dbReference>
<dbReference type="InterPro" id="IPR001508">
    <property type="entry name" value="Iono_Glu_rcpt_met"/>
</dbReference>
<keyword evidence="12" id="KW-0628">Postsynaptic cell membrane</keyword>
<dbReference type="OMA" id="EYQLRMG"/>
<feature type="site" description="Interaction with the cone snail toxin Con-ikot-ikot" evidence="18">
    <location>
        <position position="691"/>
    </location>
</feature>
<dbReference type="FunFam" id="3.40.190.10:FF:000001">
    <property type="entry name" value="Glutamate receptor ionotropic, kainate 2"/>
    <property type="match status" value="1"/>
</dbReference>
<evidence type="ECO:0000256" key="10">
    <source>
        <dbReference type="ARBA" id="ARBA00023170"/>
    </source>
</evidence>
<dbReference type="SUPFAM" id="SSF53850">
    <property type="entry name" value="Periplasmic binding protein-like II"/>
    <property type="match status" value="1"/>
</dbReference>
<keyword evidence="2" id="KW-0813">Transport</keyword>
<dbReference type="GO" id="GO:0045211">
    <property type="term" value="C:postsynaptic membrane"/>
    <property type="evidence" value="ECO:0007669"/>
    <property type="project" value="UniProtKB-SubCell"/>
</dbReference>
<feature type="signal peptide" evidence="21">
    <location>
        <begin position="1"/>
        <end position="24"/>
    </location>
</feature>
<dbReference type="HOGENOM" id="CLU_007257_1_1_1"/>
<evidence type="ECO:0000256" key="2">
    <source>
        <dbReference type="ARBA" id="ARBA00022448"/>
    </source>
</evidence>
<keyword evidence="25" id="KW-1185">Reference proteome</keyword>
<evidence type="ECO:0000256" key="6">
    <source>
        <dbReference type="ARBA" id="ARBA00022989"/>
    </source>
</evidence>
<accession>T1K7C7</accession>
<evidence type="ECO:0000256" key="17">
    <source>
        <dbReference type="PIRSR" id="PIRSR601508-1"/>
    </source>
</evidence>
<gene>
    <name evidence="24" type="primary">107361182</name>
</gene>
<dbReference type="CDD" id="cd06382">
    <property type="entry name" value="PBP1_iGluR_Kainate"/>
    <property type="match status" value="1"/>
</dbReference>
<evidence type="ECO:0000256" key="3">
    <source>
        <dbReference type="ARBA" id="ARBA00022475"/>
    </source>
</evidence>
<dbReference type="PRINTS" id="PR00177">
    <property type="entry name" value="NMDARECEPTOR"/>
</dbReference>
<dbReference type="InterPro" id="IPR001320">
    <property type="entry name" value="Iontro_rcpt_C"/>
</dbReference>
<feature type="binding site" evidence="17">
    <location>
        <position position="685"/>
    </location>
    <ligand>
        <name>L-glutamate</name>
        <dbReference type="ChEBI" id="CHEBI:29985"/>
    </ligand>
</feature>
<keyword evidence="3" id="KW-1003">Cell membrane</keyword>
<dbReference type="OrthoDB" id="5984008at2759"/>
<keyword evidence="4 20" id="KW-0812">Transmembrane</keyword>
<feature type="chain" id="PRO_5004580377" description="Glutamate receptor 1" evidence="21">
    <location>
        <begin position="25"/>
        <end position="932"/>
    </location>
</feature>
<evidence type="ECO:0000256" key="20">
    <source>
        <dbReference type="SAM" id="Phobius"/>
    </source>
</evidence>
<dbReference type="Gene3D" id="3.40.190.10">
    <property type="entry name" value="Periplasmic binding protein-like II"/>
    <property type="match status" value="2"/>
</dbReference>
<dbReference type="InterPro" id="IPR015683">
    <property type="entry name" value="Ionotropic_Glu_rcpt"/>
</dbReference>
<dbReference type="EMBL" id="CAEY01001802">
    <property type="status" value="NOT_ANNOTATED_CDS"/>
    <property type="molecule type" value="Genomic_DNA"/>
</dbReference>
<feature type="binding site" evidence="17">
    <location>
        <position position="514"/>
    </location>
    <ligand>
        <name>L-glutamate</name>
        <dbReference type="ChEBI" id="CHEBI:29985"/>
    </ligand>
</feature>
<evidence type="ECO:0000256" key="9">
    <source>
        <dbReference type="ARBA" id="ARBA00023136"/>
    </source>
</evidence>
<feature type="domain" description="Ionotropic glutamate receptor L-glutamate and glycine-binding" evidence="23">
    <location>
        <begin position="437"/>
        <end position="503"/>
    </location>
</feature>
<dbReference type="Gene3D" id="1.10.287.70">
    <property type="match status" value="1"/>
</dbReference>
<dbReference type="Pfam" id="PF00060">
    <property type="entry name" value="Lig_chan"/>
    <property type="match status" value="1"/>
</dbReference>
<dbReference type="FunFam" id="3.40.190.10:FF:000060">
    <property type="entry name" value="Glutamate receptor ionotropic, kainate 1"/>
    <property type="match status" value="1"/>
</dbReference>
<evidence type="ECO:0000256" key="4">
    <source>
        <dbReference type="ARBA" id="ARBA00022692"/>
    </source>
</evidence>
<keyword evidence="11" id="KW-0325">Glycoprotein</keyword>
<keyword evidence="5 21" id="KW-0732">Signal</keyword>
<dbReference type="SMART" id="SM00079">
    <property type="entry name" value="PBPe"/>
    <property type="match status" value="1"/>
</dbReference>
<feature type="binding site" evidence="17">
    <location>
        <position position="686"/>
    </location>
    <ligand>
        <name>L-glutamate</name>
        <dbReference type="ChEBI" id="CHEBI:29985"/>
    </ligand>
</feature>
<evidence type="ECO:0000256" key="15">
    <source>
        <dbReference type="ARBA" id="ARBA00034104"/>
    </source>
</evidence>
<feature type="transmembrane region" description="Helical" evidence="20">
    <location>
        <begin position="824"/>
        <end position="845"/>
    </location>
</feature>
<feature type="binding site" evidence="17">
    <location>
        <position position="519"/>
    </location>
    <ligand>
        <name>L-glutamate</name>
        <dbReference type="ChEBI" id="CHEBI:29985"/>
    </ligand>
</feature>
<evidence type="ECO:0000313" key="24">
    <source>
        <dbReference type="EnsemblMetazoa" id="tetur06g03760.1"/>
    </source>
</evidence>
<keyword evidence="8" id="KW-0406">Ion transport</keyword>
<name>T1K7C7_TETUR</name>
<dbReference type="KEGG" id="tut:107361182"/>
<evidence type="ECO:0000256" key="11">
    <source>
        <dbReference type="ARBA" id="ARBA00023180"/>
    </source>
</evidence>
<evidence type="ECO:0000256" key="1">
    <source>
        <dbReference type="ARBA" id="ARBA00008685"/>
    </source>
</evidence>
<feature type="disulfide bond" evidence="19">
    <location>
        <begin position="746"/>
        <end position="800"/>
    </location>
</feature>
<dbReference type="Gene3D" id="3.40.50.2300">
    <property type="match status" value="2"/>
</dbReference>
<dbReference type="Pfam" id="PF01094">
    <property type="entry name" value="ANF_receptor"/>
    <property type="match status" value="1"/>
</dbReference>
<organism evidence="24 25">
    <name type="scientific">Tetranychus urticae</name>
    <name type="common">Two-spotted spider mite</name>
    <dbReference type="NCBI Taxonomy" id="32264"/>
    <lineage>
        <taxon>Eukaryota</taxon>
        <taxon>Metazoa</taxon>
        <taxon>Ecdysozoa</taxon>
        <taxon>Arthropoda</taxon>
        <taxon>Chelicerata</taxon>
        <taxon>Arachnida</taxon>
        <taxon>Acari</taxon>
        <taxon>Acariformes</taxon>
        <taxon>Trombidiformes</taxon>
        <taxon>Prostigmata</taxon>
        <taxon>Eleutherengona</taxon>
        <taxon>Raphignathae</taxon>
        <taxon>Tetranychoidea</taxon>
        <taxon>Tetranychidae</taxon>
        <taxon>Tetranychus</taxon>
    </lineage>
</organism>
<feature type="transmembrane region" description="Helical" evidence="20">
    <location>
        <begin position="636"/>
        <end position="657"/>
    </location>
</feature>
<feature type="site" description="Crucial to convey clamshell closure to channel opening" evidence="18">
    <location>
        <position position="664"/>
    </location>
</feature>
<dbReference type="EnsemblMetazoa" id="tetur06g03760.1">
    <property type="protein sequence ID" value="tetur06g03760.1"/>
    <property type="gene ID" value="tetur06g03760"/>
</dbReference>
<keyword evidence="10" id="KW-0675">Receptor</keyword>
<evidence type="ECO:0000256" key="7">
    <source>
        <dbReference type="ARBA" id="ARBA00023018"/>
    </source>
</evidence>
<dbReference type="GO" id="GO:0004970">
    <property type="term" value="F:glutamate-gated receptor activity"/>
    <property type="evidence" value="ECO:0007669"/>
    <property type="project" value="UniProtKB-ARBA"/>
</dbReference>
<dbReference type="GO" id="GO:0008328">
    <property type="term" value="C:ionotropic glutamate receptor complex"/>
    <property type="evidence" value="ECO:0007669"/>
    <property type="project" value="UniProtKB-ARBA"/>
</dbReference>
<evidence type="ECO:0000256" key="14">
    <source>
        <dbReference type="ARBA" id="ARBA00023303"/>
    </source>
</evidence>
<dbReference type="InterPro" id="IPR001828">
    <property type="entry name" value="ANF_lig-bd_rcpt"/>
</dbReference>
<evidence type="ECO:0000256" key="12">
    <source>
        <dbReference type="ARBA" id="ARBA00023257"/>
    </source>
</evidence>
<feature type="site" description="Interaction with the cone snail toxin Con-ikot-ikot" evidence="18">
    <location>
        <position position="488"/>
    </location>
</feature>
<evidence type="ECO:0000256" key="8">
    <source>
        <dbReference type="ARBA" id="ARBA00023065"/>
    </source>
</evidence>
<evidence type="ECO:0000256" key="18">
    <source>
        <dbReference type="PIRSR" id="PIRSR601508-2"/>
    </source>
</evidence>
<dbReference type="Proteomes" id="UP000015104">
    <property type="component" value="Unassembled WGS sequence"/>
</dbReference>
<dbReference type="Pfam" id="PF10613">
    <property type="entry name" value="Lig_chan-Glu_bd"/>
    <property type="match status" value="1"/>
</dbReference>
<dbReference type="SUPFAM" id="SSF53822">
    <property type="entry name" value="Periplasmic binding protein-like I"/>
    <property type="match status" value="1"/>
</dbReference>
<protein>
    <recommendedName>
        <fullName evidence="16">Glutamate receptor 1</fullName>
    </recommendedName>
</protein>
<keyword evidence="13" id="KW-1071">Ligand-gated ion channel</keyword>
<dbReference type="InterPro" id="IPR019594">
    <property type="entry name" value="Glu/Gly-bd"/>
</dbReference>